<dbReference type="InterPro" id="IPR007499">
    <property type="entry name" value="ERF_bacteria_virus"/>
</dbReference>
<dbReference type="AlphaFoldDB" id="A0A9W4PBQ5"/>
<protein>
    <recommendedName>
        <fullName evidence="3">Single-stranded DNA-binding protein</fullName>
    </recommendedName>
</protein>
<sequence length="213" mass="23921">MNIYQKLVEVRKSVPYLKKEAQGHQYQYTGSSQVLSSVRSKMDELGLMLVSKVLGHNLIEGKTAKGSKEFMTELDIEFVWINADNPEETIVCPWYGQGVDSGEKGVGKALTYAEKYFILKTFNIPTDKDDPDAFQEKSESYRKPDPISQKEVGELKTKVLEFAKLRDKTDVDVYQALGVSDVTTLNTKDAKALITKVTGWIKSAEKELKKQGA</sequence>
<proteinExistence type="predicted"/>
<organism evidence="1 2">
    <name type="scientific">Peribacillus simplex</name>
    <dbReference type="NCBI Taxonomy" id="1478"/>
    <lineage>
        <taxon>Bacteria</taxon>
        <taxon>Bacillati</taxon>
        <taxon>Bacillota</taxon>
        <taxon>Bacilli</taxon>
        <taxon>Bacillales</taxon>
        <taxon>Bacillaceae</taxon>
        <taxon>Peribacillus</taxon>
    </lineage>
</organism>
<accession>A0A9W4PBQ5</accession>
<comment type="caution">
    <text evidence="1">The sequence shown here is derived from an EMBL/GenBank/DDBJ whole genome shotgun (WGS) entry which is preliminary data.</text>
</comment>
<evidence type="ECO:0008006" key="3">
    <source>
        <dbReference type="Google" id="ProtNLM"/>
    </source>
</evidence>
<evidence type="ECO:0000313" key="1">
    <source>
        <dbReference type="EMBL" id="CAH0187255.1"/>
    </source>
</evidence>
<dbReference type="Proteomes" id="UP000789326">
    <property type="component" value="Unassembled WGS sequence"/>
</dbReference>
<reference evidence="1" key="1">
    <citation type="submission" date="2021-11" db="EMBL/GenBank/DDBJ databases">
        <authorList>
            <person name="Bulgarelli D."/>
        </authorList>
    </citation>
    <scope>NUCLEOTIDE SEQUENCE</scope>
    <source>
        <strain evidence="1">Bi133</strain>
    </source>
</reference>
<dbReference type="EMBL" id="CAKKMG010000014">
    <property type="protein sequence ID" value="CAH0187255.1"/>
    <property type="molecule type" value="Genomic_DNA"/>
</dbReference>
<gene>
    <name evidence="1" type="ORF">SRABI133_01576</name>
</gene>
<dbReference type="Pfam" id="PF04404">
    <property type="entry name" value="ERF"/>
    <property type="match status" value="1"/>
</dbReference>
<dbReference type="RefSeq" id="WP_230301453.1">
    <property type="nucleotide sequence ID" value="NZ_CAKKMG010000014.1"/>
</dbReference>
<evidence type="ECO:0000313" key="2">
    <source>
        <dbReference type="Proteomes" id="UP000789326"/>
    </source>
</evidence>
<name>A0A9W4PBQ5_9BACI</name>